<protein>
    <recommendedName>
        <fullName evidence="3">PcfJ-like protein</fullName>
    </recommendedName>
</protein>
<accession>A0A3N1MD38</accession>
<evidence type="ECO:0008006" key="3">
    <source>
        <dbReference type="Google" id="ProtNLM"/>
    </source>
</evidence>
<comment type="caution">
    <text evidence="1">The sequence shown here is derived from an EMBL/GenBank/DDBJ whole genome shotgun (WGS) entry which is preliminary data.</text>
</comment>
<name>A0A3N1MD38_9PROT</name>
<dbReference type="EMBL" id="RJKX01000011">
    <property type="protein sequence ID" value="ROQ01508.1"/>
    <property type="molecule type" value="Genomic_DNA"/>
</dbReference>
<evidence type="ECO:0000313" key="1">
    <source>
        <dbReference type="EMBL" id="ROQ01508.1"/>
    </source>
</evidence>
<organism evidence="1 2">
    <name type="scientific">Stella humosa</name>
    <dbReference type="NCBI Taxonomy" id="94"/>
    <lineage>
        <taxon>Bacteria</taxon>
        <taxon>Pseudomonadati</taxon>
        <taxon>Pseudomonadota</taxon>
        <taxon>Alphaproteobacteria</taxon>
        <taxon>Rhodospirillales</taxon>
        <taxon>Stellaceae</taxon>
        <taxon>Stella</taxon>
    </lineage>
</organism>
<dbReference type="RefSeq" id="WP_142235755.1">
    <property type="nucleotide sequence ID" value="NZ_AP019700.1"/>
</dbReference>
<keyword evidence="2" id="KW-1185">Reference proteome</keyword>
<reference evidence="1 2" key="1">
    <citation type="submission" date="2018-11" db="EMBL/GenBank/DDBJ databases">
        <title>Genomic Encyclopedia of Type Strains, Phase IV (KMG-IV): sequencing the most valuable type-strain genomes for metagenomic binning, comparative biology and taxonomic classification.</title>
        <authorList>
            <person name="Goeker M."/>
        </authorList>
    </citation>
    <scope>NUCLEOTIDE SEQUENCE [LARGE SCALE GENOMIC DNA]</scope>
    <source>
        <strain evidence="1 2">DSM 5900</strain>
    </source>
</reference>
<proteinExistence type="predicted"/>
<dbReference type="Proteomes" id="UP000278222">
    <property type="component" value="Unassembled WGS sequence"/>
</dbReference>
<dbReference type="AlphaFoldDB" id="A0A3N1MD38"/>
<evidence type="ECO:0000313" key="2">
    <source>
        <dbReference type="Proteomes" id="UP000278222"/>
    </source>
</evidence>
<sequence length="402" mass="44993">MWGELLVDPGTEGFFFDRGRLISLGDRSVAILTPWPRPGAWTRRSGSRRWRLYDPAFKIALPEGRSGTAGGSPARASYAEAIPSQLRRQLELYRTGQWRVLAAAAYAPRLLGVIGWSPALAFALSHAAEFCGTQSKDAPAAIERRLRRGFREALRWLGFHQSRAVARLLAKIPASHVDLAGLQYLRDLSHDDRRVRRLSHMPRLTRQMLQLQSHHAAGKLVGPGLLFELSQQEDDCSGLLSRLVTIRAVAEERPSLLRQFQSIAEIEAAFTKLDRCWRVPLLQWSAKRQIAEVALPPPPIPGTDIIRPLDTVQAMLREGETQNNCTDQHLARVLLGQCYLYAVHAPVRATVLVARDHADRWTLAEMIAADGDPVEGQALDEIRTWIMRSQGIECPLRQPADN</sequence>
<gene>
    <name evidence="1" type="ORF">EDC65_0688</name>
</gene>